<keyword evidence="1" id="KW-0004">4Fe-4S</keyword>
<dbReference type="Proteomes" id="UP000662873">
    <property type="component" value="Chromosome"/>
</dbReference>
<dbReference type="GO" id="GO:0009055">
    <property type="term" value="F:electron transfer activity"/>
    <property type="evidence" value="ECO:0007669"/>
    <property type="project" value="InterPro"/>
</dbReference>
<feature type="transmembrane region" description="Helical" evidence="8">
    <location>
        <begin position="239"/>
        <end position="257"/>
    </location>
</feature>
<dbReference type="KEGG" id="npy:NPRO_04230"/>
<protein>
    <submittedName>
        <fullName evidence="11">DMSO reductase containing 4Fe-4S dicluster domain</fullName>
    </submittedName>
</protein>
<dbReference type="InterPro" id="IPR050954">
    <property type="entry name" value="ET_IronSulfur_Cluster-Binding"/>
</dbReference>
<dbReference type="AlphaFoldDB" id="A0A809R831"/>
<keyword evidence="8" id="KW-1133">Transmembrane helix</keyword>
<dbReference type="PANTHER" id="PTHR43177">
    <property type="entry name" value="PROTEIN NRFC"/>
    <property type="match status" value="1"/>
</dbReference>
<gene>
    <name evidence="11" type="ORF">NPRO_04230</name>
</gene>
<feature type="domain" description="Cytochrome c" evidence="9">
    <location>
        <begin position="339"/>
        <end position="414"/>
    </location>
</feature>
<feature type="transmembrane region" description="Helical" evidence="8">
    <location>
        <begin position="435"/>
        <end position="458"/>
    </location>
</feature>
<keyword evidence="8" id="KW-0472">Membrane</keyword>
<feature type="transmembrane region" description="Helical" evidence="8">
    <location>
        <begin position="539"/>
        <end position="558"/>
    </location>
</feature>
<accession>A0A809R831</accession>
<organism evidence="11 12">
    <name type="scientific">Candidatus Nitrosymbiomonas proteolyticus</name>
    <dbReference type="NCBI Taxonomy" id="2608984"/>
    <lineage>
        <taxon>Bacteria</taxon>
        <taxon>Bacillati</taxon>
        <taxon>Armatimonadota</taxon>
        <taxon>Armatimonadota incertae sedis</taxon>
        <taxon>Candidatus Nitrosymbiomonas</taxon>
    </lineage>
</organism>
<feature type="domain" description="4Fe-4S ferredoxin-type" evidence="10">
    <location>
        <begin position="81"/>
        <end position="110"/>
    </location>
</feature>
<dbReference type="PROSITE" id="PS51007">
    <property type="entry name" value="CYTC"/>
    <property type="match status" value="2"/>
</dbReference>
<keyword evidence="3 6" id="KW-0479">Metal-binding</keyword>
<name>A0A809R831_9BACT</name>
<dbReference type="Pfam" id="PF13442">
    <property type="entry name" value="Cytochrome_CBB3"/>
    <property type="match status" value="2"/>
</dbReference>
<evidence type="ECO:0000256" key="1">
    <source>
        <dbReference type="ARBA" id="ARBA00022485"/>
    </source>
</evidence>
<dbReference type="EMBL" id="AP021858">
    <property type="protein sequence ID" value="BBO22828.1"/>
    <property type="molecule type" value="Genomic_DNA"/>
</dbReference>
<dbReference type="PROSITE" id="PS51379">
    <property type="entry name" value="4FE4S_FER_2"/>
    <property type="match status" value="2"/>
</dbReference>
<feature type="region of interest" description="Disordered" evidence="7">
    <location>
        <begin position="214"/>
        <end position="234"/>
    </location>
</feature>
<evidence type="ECO:0000256" key="2">
    <source>
        <dbReference type="ARBA" id="ARBA00022617"/>
    </source>
</evidence>
<dbReference type="SUPFAM" id="SSF46626">
    <property type="entry name" value="Cytochrome c"/>
    <property type="match status" value="2"/>
</dbReference>
<evidence type="ECO:0000256" key="8">
    <source>
        <dbReference type="SAM" id="Phobius"/>
    </source>
</evidence>
<feature type="domain" description="4Fe-4S ferredoxin-type" evidence="10">
    <location>
        <begin position="4"/>
        <end position="33"/>
    </location>
</feature>
<feature type="domain" description="Cytochrome c" evidence="9">
    <location>
        <begin position="260"/>
        <end position="335"/>
    </location>
</feature>
<reference evidence="11" key="1">
    <citation type="journal article" name="DNA Res.">
        <title>The physiological potential of anammox bacteria as revealed by their core genome structure.</title>
        <authorList>
            <person name="Okubo T."/>
            <person name="Toyoda A."/>
            <person name="Fukuhara K."/>
            <person name="Uchiyama I."/>
            <person name="Harigaya Y."/>
            <person name="Kuroiwa M."/>
            <person name="Suzuki T."/>
            <person name="Murakami Y."/>
            <person name="Suwa Y."/>
            <person name="Takami H."/>
        </authorList>
    </citation>
    <scope>NUCLEOTIDE SEQUENCE</scope>
    <source>
        <strain evidence="11">317325-2</strain>
    </source>
</reference>
<keyword evidence="2 6" id="KW-0349">Heme</keyword>
<feature type="transmembrane region" description="Helical" evidence="8">
    <location>
        <begin position="478"/>
        <end position="497"/>
    </location>
</feature>
<dbReference type="Gene3D" id="1.20.950.20">
    <property type="entry name" value="Transmembrane di-heme cytochromes, Chain C"/>
    <property type="match status" value="1"/>
</dbReference>
<dbReference type="PANTHER" id="PTHR43177:SF3">
    <property type="entry name" value="PROTEIN NRFC HOMOLOG"/>
    <property type="match status" value="1"/>
</dbReference>
<dbReference type="SUPFAM" id="SSF103501">
    <property type="entry name" value="Respiratory nitrate reductase 1 gamma chain"/>
    <property type="match status" value="1"/>
</dbReference>
<dbReference type="GO" id="GO:0020037">
    <property type="term" value="F:heme binding"/>
    <property type="evidence" value="ECO:0007669"/>
    <property type="project" value="InterPro"/>
</dbReference>
<feature type="transmembrane region" description="Helical" evidence="8">
    <location>
        <begin position="578"/>
        <end position="597"/>
    </location>
</feature>
<evidence type="ECO:0000259" key="10">
    <source>
        <dbReference type="PROSITE" id="PS51379"/>
    </source>
</evidence>
<evidence type="ECO:0000259" key="9">
    <source>
        <dbReference type="PROSITE" id="PS51007"/>
    </source>
</evidence>
<evidence type="ECO:0000313" key="11">
    <source>
        <dbReference type="EMBL" id="BBO22828.1"/>
    </source>
</evidence>
<keyword evidence="5" id="KW-0411">Iron-sulfur</keyword>
<evidence type="ECO:0000256" key="4">
    <source>
        <dbReference type="ARBA" id="ARBA00023004"/>
    </source>
</evidence>
<dbReference type="GO" id="GO:0051539">
    <property type="term" value="F:4 iron, 4 sulfur cluster binding"/>
    <property type="evidence" value="ECO:0007669"/>
    <property type="project" value="UniProtKB-KW"/>
</dbReference>
<feature type="transmembrane region" description="Helical" evidence="8">
    <location>
        <begin position="609"/>
        <end position="629"/>
    </location>
</feature>
<dbReference type="Pfam" id="PF13247">
    <property type="entry name" value="Fer4_11"/>
    <property type="match status" value="2"/>
</dbReference>
<dbReference type="InterPro" id="IPR036197">
    <property type="entry name" value="NarG-like_sf"/>
</dbReference>
<feature type="transmembrane region" description="Helical" evidence="8">
    <location>
        <begin position="504"/>
        <end position="527"/>
    </location>
</feature>
<evidence type="ECO:0000313" key="12">
    <source>
        <dbReference type="Proteomes" id="UP000662873"/>
    </source>
</evidence>
<dbReference type="Gene3D" id="3.30.70.20">
    <property type="match status" value="2"/>
</dbReference>
<keyword evidence="8" id="KW-0812">Transmembrane</keyword>
<evidence type="ECO:0000256" key="3">
    <source>
        <dbReference type="ARBA" id="ARBA00022723"/>
    </source>
</evidence>
<evidence type="ECO:0000256" key="6">
    <source>
        <dbReference type="PROSITE-ProRule" id="PRU00433"/>
    </source>
</evidence>
<dbReference type="CDD" id="cd10551">
    <property type="entry name" value="PsrB"/>
    <property type="match status" value="1"/>
</dbReference>
<proteinExistence type="predicted"/>
<dbReference type="SUPFAM" id="SSF54862">
    <property type="entry name" value="4Fe-4S ferredoxins"/>
    <property type="match status" value="1"/>
</dbReference>
<keyword evidence="4 6" id="KW-0408">Iron</keyword>
<sequence>MARLAMLIDLTRCIGCDACTVACKQENGTPVDVFFARVLNIEAGKYPHTKRVYLPMLCYHCENPPCLKACPNKAIFKRQDGVVLIDQDRCRGTGACVSSCPYGNIILQEKDAWYLNEDEPYERDFVKPRLQPNAARKCTYCVQRVDEGLDPACVVACPTHARIFGDLDDPTSEISTYIEQEKVQTKRYPFPLLPQAGTKPAGCYLGTMASQDSATLGGRAAPERAEPLPTGRSKSGGKLATVLALLGIGLASLVSSVQAQDHEGEMHAYESSMCASCHGPAGKGDPGPAIVPLALDKWEFAQLVREGKGAMPPTPESDLSDEDMELIFEELGAADIEIAKAPPPDELYATSSCMGCHGLSAMGGLGPPIAQTKLTEEEFHQIVRKGKGMMPATKESELSDEQVAQVYQEVKQKPWDENLIPLAFKVGQFLSTKNVAIVFLFVTLFAFVFGTKVWLYWIRLSAPKQLWSAVKKFGVLRAFGIATWSLIVDGFLVASLWRRNKMRWFLHGLILYGFVGLMLADVLIQIFNPTRAEMSLLDPLKLLPILSGVAALAGVFAVMVRYRTDEYIDNGVTQGRDFLFLNLLLNTLLSGFLVVVMKRTGLTGWVQPIYLWHLASVLLLLATAPFTRFMHVWIVPTMVALTRLCEEIVKSGVELGFSREPSPGRHHKSQRIAEDLMKTLDPNFDGPVNLRYYP</sequence>
<evidence type="ECO:0000256" key="7">
    <source>
        <dbReference type="SAM" id="MobiDB-lite"/>
    </source>
</evidence>
<dbReference type="InterPro" id="IPR009056">
    <property type="entry name" value="Cyt_c-like_dom"/>
</dbReference>
<dbReference type="GO" id="GO:0046872">
    <property type="term" value="F:metal ion binding"/>
    <property type="evidence" value="ECO:0007669"/>
    <property type="project" value="UniProtKB-KW"/>
</dbReference>
<dbReference type="InterPro" id="IPR017896">
    <property type="entry name" value="4Fe4S_Fe-S-bd"/>
</dbReference>
<dbReference type="Gene3D" id="1.10.760.10">
    <property type="entry name" value="Cytochrome c-like domain"/>
    <property type="match status" value="2"/>
</dbReference>
<evidence type="ECO:0000256" key="5">
    <source>
        <dbReference type="ARBA" id="ARBA00023014"/>
    </source>
</evidence>
<dbReference type="InterPro" id="IPR036909">
    <property type="entry name" value="Cyt_c-like_dom_sf"/>
</dbReference>